<dbReference type="Pfam" id="PF11951">
    <property type="entry name" value="Fungal_trans_2"/>
    <property type="match status" value="1"/>
</dbReference>
<dbReference type="PRINTS" id="PR00755">
    <property type="entry name" value="AFLATOXINBRP"/>
</dbReference>
<dbReference type="Pfam" id="PF00172">
    <property type="entry name" value="Zn_clus"/>
    <property type="match status" value="1"/>
</dbReference>
<dbReference type="InterPro" id="IPR036864">
    <property type="entry name" value="Zn2-C6_fun-type_DNA-bd_sf"/>
</dbReference>
<dbReference type="PROSITE" id="PS00463">
    <property type="entry name" value="ZN2_CY6_FUNGAL_1"/>
    <property type="match status" value="1"/>
</dbReference>
<dbReference type="InterPro" id="IPR001138">
    <property type="entry name" value="Zn2Cys6_DnaBD"/>
</dbReference>
<evidence type="ECO:0000256" key="1">
    <source>
        <dbReference type="ARBA" id="ARBA00004123"/>
    </source>
</evidence>
<dbReference type="Gene3D" id="4.10.240.10">
    <property type="entry name" value="Zn(2)-C6 fungal-type DNA-binding domain"/>
    <property type="match status" value="1"/>
</dbReference>
<reference evidence="4 5" key="1">
    <citation type="journal article" date="2023" name="Elife">
        <title>Identification of key yeast species and microbe-microbe interactions impacting larval growth of Drosophila in the wild.</title>
        <authorList>
            <person name="Mure A."/>
            <person name="Sugiura Y."/>
            <person name="Maeda R."/>
            <person name="Honda K."/>
            <person name="Sakurai N."/>
            <person name="Takahashi Y."/>
            <person name="Watada M."/>
            <person name="Katoh T."/>
            <person name="Gotoh A."/>
            <person name="Gotoh Y."/>
            <person name="Taniguchi I."/>
            <person name="Nakamura K."/>
            <person name="Hayashi T."/>
            <person name="Katayama T."/>
            <person name="Uemura T."/>
            <person name="Hattori Y."/>
        </authorList>
    </citation>
    <scope>NUCLEOTIDE SEQUENCE [LARGE SCALE GENOMIC DNA]</scope>
    <source>
        <strain evidence="4 5">KH-74</strain>
    </source>
</reference>
<dbReference type="SMART" id="SM00066">
    <property type="entry name" value="GAL4"/>
    <property type="match status" value="1"/>
</dbReference>
<sequence length="680" mass="75776">MPGKFTRSRNGCQACRSIKLKCDEGKPQCRRCSAKGIQCDYAVQLRWASGAKRGGKAAGGKTIMRVSGKVGMRGKARAAPISGLLTPTVSAPAQVSPAPTPAQYSPQTQLAPVQSAQWNSVPQFNSSLQSIPQYNSPLQGIPPFGAPLSDESFASFMSMFNGGPMFPGMAPFDAFPPVNHAIPSATFLSHISLESLNLPLPLPRRLVDSSSNMELFEFYVRETANLLTPTKESRFFKNPFKILISQMAMESDTLLNILLAFSANHRSQMTCQIEDLDASSSDDDNTGKMPVEEELPPAIQNILSPLPSLNNKSNTQTFVRGLLSKTVNNLVKKLQNSTQRTSDTTLATVLMLTLFDIFFGDKSRSWREHLDGARNLFAERLKQTNADGGRDDLTIILPFDTQISTNFLFWWFSYIDIVAALSSVSPVSSITTGSPGSPDPLASPIFSYRFPNMCKSQTDLEYLREKRETFDDIERGIGVDPKVLSLMGDISVLVYFHDDSDTSPPSQSTLVKALELDHEMLEYIRISELERDSIMSRYKDGCPDELIDKFNAYKILRAMNKVFAFSGLLQLKRRILRIPLSSSIIKEILHDITALIEKYIPVESSTTSCIIFCLFCCGCDLIDPDMAQYRHIYLDRINQLSKIGVSSTKIAKSIMMECWDDKKNWWDILLEKNLDLTFAI</sequence>
<feature type="domain" description="Zn(2)-C6 fungal-type" evidence="3">
    <location>
        <begin position="11"/>
        <end position="41"/>
    </location>
</feature>
<dbReference type="AlphaFoldDB" id="A0AAV5S4N9"/>
<protein>
    <recommendedName>
        <fullName evidence="3">Zn(2)-C6 fungal-type domain-containing protein</fullName>
    </recommendedName>
</protein>
<organism evidence="4 5">
    <name type="scientific">Maudiozyma humilis</name>
    <name type="common">Sour dough yeast</name>
    <name type="synonym">Kazachstania humilis</name>
    <dbReference type="NCBI Taxonomy" id="51915"/>
    <lineage>
        <taxon>Eukaryota</taxon>
        <taxon>Fungi</taxon>
        <taxon>Dikarya</taxon>
        <taxon>Ascomycota</taxon>
        <taxon>Saccharomycotina</taxon>
        <taxon>Saccharomycetes</taxon>
        <taxon>Saccharomycetales</taxon>
        <taxon>Saccharomycetaceae</taxon>
        <taxon>Maudiozyma</taxon>
    </lineage>
</organism>
<dbReference type="InterPro" id="IPR021858">
    <property type="entry name" value="Fun_TF"/>
</dbReference>
<gene>
    <name evidence="4" type="ORF">DAKH74_042950</name>
</gene>
<dbReference type="GO" id="GO:0005634">
    <property type="term" value="C:nucleus"/>
    <property type="evidence" value="ECO:0007669"/>
    <property type="project" value="UniProtKB-SubCell"/>
</dbReference>
<comment type="caution">
    <text evidence="4">The sequence shown here is derived from an EMBL/GenBank/DDBJ whole genome shotgun (WGS) entry which is preliminary data.</text>
</comment>
<dbReference type="Proteomes" id="UP001377567">
    <property type="component" value="Unassembled WGS sequence"/>
</dbReference>
<dbReference type="GO" id="GO:0000981">
    <property type="term" value="F:DNA-binding transcription factor activity, RNA polymerase II-specific"/>
    <property type="evidence" value="ECO:0007669"/>
    <property type="project" value="InterPro"/>
</dbReference>
<comment type="subcellular location">
    <subcellularLocation>
        <location evidence="1">Nucleus</location>
    </subcellularLocation>
</comment>
<accession>A0AAV5S4N9</accession>
<dbReference type="EMBL" id="BTGD01000013">
    <property type="protein sequence ID" value="GMM57679.1"/>
    <property type="molecule type" value="Genomic_DNA"/>
</dbReference>
<dbReference type="CDD" id="cd00067">
    <property type="entry name" value="GAL4"/>
    <property type="match status" value="1"/>
</dbReference>
<dbReference type="GO" id="GO:0008270">
    <property type="term" value="F:zinc ion binding"/>
    <property type="evidence" value="ECO:0007669"/>
    <property type="project" value="InterPro"/>
</dbReference>
<dbReference type="PANTHER" id="PTHR37534:SF43">
    <property type="entry name" value="FINGER DOMAIN PROTEIN, PUTATIVE (AFU_ORTHOLOGUE AFUA_1G01850)-RELATED"/>
    <property type="match status" value="1"/>
</dbReference>
<dbReference type="GO" id="GO:0045944">
    <property type="term" value="P:positive regulation of transcription by RNA polymerase II"/>
    <property type="evidence" value="ECO:0007669"/>
    <property type="project" value="TreeGrafter"/>
</dbReference>
<keyword evidence="2" id="KW-0539">Nucleus</keyword>
<keyword evidence="5" id="KW-1185">Reference proteome</keyword>
<evidence type="ECO:0000259" key="3">
    <source>
        <dbReference type="PROSITE" id="PS50048"/>
    </source>
</evidence>
<proteinExistence type="predicted"/>
<evidence type="ECO:0000313" key="5">
    <source>
        <dbReference type="Proteomes" id="UP001377567"/>
    </source>
</evidence>
<evidence type="ECO:0000256" key="2">
    <source>
        <dbReference type="ARBA" id="ARBA00023242"/>
    </source>
</evidence>
<evidence type="ECO:0000313" key="4">
    <source>
        <dbReference type="EMBL" id="GMM57679.1"/>
    </source>
</evidence>
<dbReference type="GO" id="GO:0000976">
    <property type="term" value="F:transcription cis-regulatory region binding"/>
    <property type="evidence" value="ECO:0007669"/>
    <property type="project" value="TreeGrafter"/>
</dbReference>
<name>A0AAV5S4N9_MAUHU</name>
<dbReference type="PANTHER" id="PTHR37534">
    <property type="entry name" value="TRANSCRIPTIONAL ACTIVATOR PROTEIN UGA3"/>
    <property type="match status" value="1"/>
</dbReference>
<dbReference type="PROSITE" id="PS50048">
    <property type="entry name" value="ZN2_CY6_FUNGAL_2"/>
    <property type="match status" value="1"/>
</dbReference>
<dbReference type="SUPFAM" id="SSF57701">
    <property type="entry name" value="Zn2/Cys6 DNA-binding domain"/>
    <property type="match status" value="1"/>
</dbReference>